<dbReference type="EMBL" id="PVWJ01000028">
    <property type="protein sequence ID" value="PSB03635.1"/>
    <property type="molecule type" value="Genomic_DNA"/>
</dbReference>
<dbReference type="InterPro" id="IPR002645">
    <property type="entry name" value="STAS_dom"/>
</dbReference>
<dbReference type="GO" id="GO:0016020">
    <property type="term" value="C:membrane"/>
    <property type="evidence" value="ECO:0007669"/>
    <property type="project" value="UniProtKB-SubCell"/>
</dbReference>
<dbReference type="NCBIfam" id="TIGR00815">
    <property type="entry name" value="sulP"/>
    <property type="match status" value="1"/>
</dbReference>
<dbReference type="PROSITE" id="PS50801">
    <property type="entry name" value="STAS"/>
    <property type="match status" value="1"/>
</dbReference>
<dbReference type="Pfam" id="PF01740">
    <property type="entry name" value="STAS"/>
    <property type="match status" value="1"/>
</dbReference>
<dbReference type="InterPro" id="IPR001902">
    <property type="entry name" value="SLC26A/SulP_fam"/>
</dbReference>
<dbReference type="Proteomes" id="UP000238762">
    <property type="component" value="Unassembled WGS sequence"/>
</dbReference>
<feature type="transmembrane region" description="Helical" evidence="5">
    <location>
        <begin position="164"/>
        <end position="188"/>
    </location>
</feature>
<evidence type="ECO:0000313" key="8">
    <source>
        <dbReference type="Proteomes" id="UP000238762"/>
    </source>
</evidence>
<accession>A0A2T1C5T0</accession>
<gene>
    <name evidence="7" type="ORF">C7B64_07710</name>
</gene>
<name>A0A2T1C5T0_9CYAN</name>
<sequence length="564" mass="59862">MAPEWLKSYKRSYLQGDMSAGIIVTIMLIPQSLAYALLAGLPPQIGLYASILPLIAYAVFGTSMTLAVGPVAVASLMTATALTPLATPGSSEYTFLAMQLAMFTGVIYLLCGVFRLGFLSHLLSHPVINGFIIGSAILIAISQLKGILGVSIPNGSVVDTLSSLYASLGLINYPTLYIGIASIAFLFYARNGLASLLNKLGLSKEQAGLLTKLAPMVVVIISTLLVGTNDWAGVLGVKIVGSIPEGLPSLSYSLPTVAQSKSLLMPALLIFIVGFIESVSVAQSLALRRQQKIKPNKELFGLGAANAASALSGGYPVVGGFARSVVNYAAGANTPLASIFSAVLMLIVLLGFTGYFFYLPHAVLAATIIVAVLGMVDFSTVKHTWKYSKADGLSLLGTTLTVILVGVEPGILVGVSISILSYLWNASHPHIAIVGRVEGTEHFRNIERYSVQTLPNAVFIRIDENLFFGNIQAVEETIHSVLHQHPEVQNIVILGPAINSIDSTALEVLCALNTQIGAMKKKLHLAEIKGPVMDRLRGSDLISELTGNNFLHAYEAFEALARRA</sequence>
<feature type="transmembrane region" description="Helical" evidence="5">
    <location>
        <begin position="209"/>
        <end position="227"/>
    </location>
</feature>
<feature type="transmembrane region" description="Helical" evidence="5">
    <location>
        <begin position="363"/>
        <end position="381"/>
    </location>
</feature>
<feature type="transmembrane region" description="Helical" evidence="5">
    <location>
        <begin position="45"/>
        <end position="73"/>
    </location>
</feature>
<comment type="caution">
    <text evidence="7">The sequence shown here is derived from an EMBL/GenBank/DDBJ whole genome shotgun (WGS) entry which is preliminary data.</text>
</comment>
<dbReference type="GO" id="GO:0055085">
    <property type="term" value="P:transmembrane transport"/>
    <property type="evidence" value="ECO:0007669"/>
    <property type="project" value="InterPro"/>
</dbReference>
<feature type="transmembrane region" description="Helical" evidence="5">
    <location>
        <begin position="299"/>
        <end position="318"/>
    </location>
</feature>
<feature type="domain" description="STAS" evidence="6">
    <location>
        <begin position="447"/>
        <end position="564"/>
    </location>
</feature>
<proteinExistence type="predicted"/>
<keyword evidence="2 5" id="KW-0812">Transmembrane</keyword>
<feature type="transmembrane region" description="Helical" evidence="5">
    <location>
        <begin position="93"/>
        <end position="114"/>
    </location>
</feature>
<dbReference type="Pfam" id="PF00916">
    <property type="entry name" value="Sulfate_transp"/>
    <property type="match status" value="1"/>
</dbReference>
<dbReference type="SUPFAM" id="SSF52091">
    <property type="entry name" value="SpoIIaa-like"/>
    <property type="match status" value="1"/>
</dbReference>
<protein>
    <submittedName>
        <fullName evidence="7">Sodium-independent anion transporter</fullName>
    </submittedName>
</protein>
<comment type="subcellular location">
    <subcellularLocation>
        <location evidence="1">Membrane</location>
        <topology evidence="1">Multi-pass membrane protein</topology>
    </subcellularLocation>
</comment>
<feature type="transmembrane region" description="Helical" evidence="5">
    <location>
        <begin position="401"/>
        <end position="424"/>
    </location>
</feature>
<evidence type="ECO:0000256" key="2">
    <source>
        <dbReference type="ARBA" id="ARBA00022692"/>
    </source>
</evidence>
<keyword evidence="8" id="KW-1185">Reference proteome</keyword>
<feature type="transmembrane region" description="Helical" evidence="5">
    <location>
        <begin position="338"/>
        <end position="358"/>
    </location>
</feature>
<dbReference type="CDD" id="cd07042">
    <property type="entry name" value="STAS_SulP_like_sulfate_transporter"/>
    <property type="match status" value="1"/>
</dbReference>
<evidence type="ECO:0000313" key="7">
    <source>
        <dbReference type="EMBL" id="PSB03635.1"/>
    </source>
</evidence>
<feature type="transmembrane region" description="Helical" evidence="5">
    <location>
        <begin position="20"/>
        <end position="38"/>
    </location>
</feature>
<feature type="transmembrane region" description="Helical" evidence="5">
    <location>
        <begin position="126"/>
        <end position="144"/>
    </location>
</feature>
<dbReference type="AlphaFoldDB" id="A0A2T1C5T0"/>
<dbReference type="Gene3D" id="3.30.750.24">
    <property type="entry name" value="STAS domain"/>
    <property type="match status" value="1"/>
</dbReference>
<reference evidence="7 8" key="1">
    <citation type="submission" date="2018-02" db="EMBL/GenBank/DDBJ databases">
        <authorList>
            <person name="Cohen D.B."/>
            <person name="Kent A.D."/>
        </authorList>
    </citation>
    <scope>NUCLEOTIDE SEQUENCE [LARGE SCALE GENOMIC DNA]</scope>
    <source>
        <strain evidence="7 8">CCAP 1448/3</strain>
    </source>
</reference>
<reference evidence="7 8" key="2">
    <citation type="submission" date="2018-03" db="EMBL/GenBank/DDBJ databases">
        <title>The ancient ancestry and fast evolution of plastids.</title>
        <authorList>
            <person name="Moore K.R."/>
            <person name="Magnabosco C."/>
            <person name="Momper L."/>
            <person name="Gold D.A."/>
            <person name="Bosak T."/>
            <person name="Fournier G.P."/>
        </authorList>
    </citation>
    <scope>NUCLEOTIDE SEQUENCE [LARGE SCALE GENOMIC DNA]</scope>
    <source>
        <strain evidence="7 8">CCAP 1448/3</strain>
    </source>
</reference>
<evidence type="ECO:0000256" key="3">
    <source>
        <dbReference type="ARBA" id="ARBA00022989"/>
    </source>
</evidence>
<keyword evidence="3 5" id="KW-1133">Transmembrane helix</keyword>
<feature type="transmembrane region" description="Helical" evidence="5">
    <location>
        <begin position="263"/>
        <end position="287"/>
    </location>
</feature>
<dbReference type="PANTHER" id="PTHR11814">
    <property type="entry name" value="SULFATE TRANSPORTER"/>
    <property type="match status" value="1"/>
</dbReference>
<evidence type="ECO:0000259" key="6">
    <source>
        <dbReference type="PROSITE" id="PS50801"/>
    </source>
</evidence>
<dbReference type="OrthoDB" id="9771198at2"/>
<evidence type="ECO:0000256" key="5">
    <source>
        <dbReference type="SAM" id="Phobius"/>
    </source>
</evidence>
<dbReference type="InterPro" id="IPR011547">
    <property type="entry name" value="SLC26A/SulP_dom"/>
</dbReference>
<dbReference type="InterPro" id="IPR036513">
    <property type="entry name" value="STAS_dom_sf"/>
</dbReference>
<keyword evidence="4 5" id="KW-0472">Membrane</keyword>
<evidence type="ECO:0000256" key="1">
    <source>
        <dbReference type="ARBA" id="ARBA00004141"/>
    </source>
</evidence>
<evidence type="ECO:0000256" key="4">
    <source>
        <dbReference type="ARBA" id="ARBA00023136"/>
    </source>
</evidence>
<organism evidence="7 8">
    <name type="scientific">Merismopedia glauca CCAP 1448/3</name>
    <dbReference type="NCBI Taxonomy" id="1296344"/>
    <lineage>
        <taxon>Bacteria</taxon>
        <taxon>Bacillati</taxon>
        <taxon>Cyanobacteriota</taxon>
        <taxon>Cyanophyceae</taxon>
        <taxon>Synechococcales</taxon>
        <taxon>Merismopediaceae</taxon>
        <taxon>Merismopedia</taxon>
    </lineage>
</organism>